<keyword evidence="1" id="KW-0175">Coiled coil</keyword>
<dbReference type="VEuPathDB" id="FungiDB:RhiirA1_471939"/>
<dbReference type="InterPro" id="IPR023211">
    <property type="entry name" value="DNA_pol_palm_dom_sf"/>
</dbReference>
<evidence type="ECO:0000313" key="3">
    <source>
        <dbReference type="EMBL" id="PKY38916.1"/>
    </source>
</evidence>
<dbReference type="VEuPathDB" id="FungiDB:RhiirA1_471672"/>
<evidence type="ECO:0000256" key="2">
    <source>
        <dbReference type="SAM" id="MobiDB-lite"/>
    </source>
</evidence>
<dbReference type="VEuPathDB" id="FungiDB:RhiirFUN_016674"/>
<dbReference type="OrthoDB" id="2406293at2759"/>
<accession>A0A2I1FX52</accession>
<dbReference type="InterPro" id="IPR044925">
    <property type="entry name" value="His-Me_finger_sf"/>
</dbReference>
<dbReference type="EMBL" id="LLXI01000045">
    <property type="protein sequence ID" value="PKY38916.1"/>
    <property type="molecule type" value="Genomic_DNA"/>
</dbReference>
<reference evidence="3 4" key="1">
    <citation type="submission" date="2015-10" db="EMBL/GenBank/DDBJ databases">
        <title>Genome analyses suggest a sexual origin of heterokaryosis in a supposedly ancient asexual fungus.</title>
        <authorList>
            <person name="Ropars J."/>
            <person name="Sedzielewska K."/>
            <person name="Noel J."/>
            <person name="Charron P."/>
            <person name="Farinelli L."/>
            <person name="Marton T."/>
            <person name="Kruger M."/>
            <person name="Pelin A."/>
            <person name="Brachmann A."/>
            <person name="Corradi N."/>
        </authorList>
    </citation>
    <scope>NUCLEOTIDE SEQUENCE [LARGE SCALE GENOMIC DNA]</scope>
    <source>
        <strain evidence="3 4">A4</strain>
    </source>
</reference>
<dbReference type="VEuPathDB" id="FungiDB:RhiirA1_483129"/>
<dbReference type="VEuPathDB" id="FungiDB:RhiirFUN_013826"/>
<dbReference type="PANTHER" id="PTHR31511">
    <property type="entry name" value="PROTEIN CBG23764"/>
    <property type="match status" value="1"/>
</dbReference>
<dbReference type="SUPFAM" id="SSF53098">
    <property type="entry name" value="Ribonuclease H-like"/>
    <property type="match status" value="1"/>
</dbReference>
<dbReference type="InterPro" id="IPR012337">
    <property type="entry name" value="RNaseH-like_sf"/>
</dbReference>
<dbReference type="VEuPathDB" id="FungiDB:FUN_024986"/>
<dbReference type="Gene3D" id="3.90.1600.10">
    <property type="entry name" value="Palm domain of DNA polymerase"/>
    <property type="match status" value="1"/>
</dbReference>
<dbReference type="VEuPathDB" id="FungiDB:RhiirFUN_003612"/>
<dbReference type="InterPro" id="IPR043502">
    <property type="entry name" value="DNA/RNA_pol_sf"/>
</dbReference>
<comment type="caution">
    <text evidence="3">The sequence shown here is derived from an EMBL/GenBank/DDBJ whole genome shotgun (WGS) entry which is preliminary data.</text>
</comment>
<proteinExistence type="predicted"/>
<name>A0A2I1FX52_9GLOM</name>
<feature type="region of interest" description="Disordered" evidence="2">
    <location>
        <begin position="25"/>
        <end position="75"/>
    </location>
</feature>
<feature type="region of interest" description="Disordered" evidence="2">
    <location>
        <begin position="156"/>
        <end position="181"/>
    </location>
</feature>
<protein>
    <recommendedName>
        <fullName evidence="5">DNA-directed DNA polymerase</fullName>
    </recommendedName>
</protein>
<feature type="coiled-coil region" evidence="1">
    <location>
        <begin position="692"/>
        <end position="719"/>
    </location>
</feature>
<evidence type="ECO:0000256" key="1">
    <source>
        <dbReference type="SAM" id="Coils"/>
    </source>
</evidence>
<organism evidence="3 4">
    <name type="scientific">Rhizophagus irregularis</name>
    <dbReference type="NCBI Taxonomy" id="588596"/>
    <lineage>
        <taxon>Eukaryota</taxon>
        <taxon>Fungi</taxon>
        <taxon>Fungi incertae sedis</taxon>
        <taxon>Mucoromycota</taxon>
        <taxon>Glomeromycotina</taxon>
        <taxon>Glomeromycetes</taxon>
        <taxon>Glomerales</taxon>
        <taxon>Glomeraceae</taxon>
        <taxon>Rhizophagus</taxon>
    </lineage>
</organism>
<dbReference type="SUPFAM" id="SSF56672">
    <property type="entry name" value="DNA/RNA polymerases"/>
    <property type="match status" value="1"/>
</dbReference>
<dbReference type="VEuPathDB" id="FungiDB:FUN_008222"/>
<dbReference type="PANTHER" id="PTHR31511:SF12">
    <property type="entry name" value="RHO TERMINATION FACTOR N-TERMINAL DOMAIN-CONTAINING PROTEIN"/>
    <property type="match status" value="1"/>
</dbReference>
<sequence>MPRSDKKDTTCVCCGYKFTRPSKLRQHYQSKKNQCSPPPEISSQKECRKKANIPRPRSPSPTPAPIVHTRGKDRRMEKLKAIPPTSEPELTPPSRQIQGDEYIDRHARKSGEHLRTWGARLRRKWTEITGEECDLPKTLKECQRLHHDLLQADDEACENDQEDPEAGPGPATQANRKKSINPKERKIVIPITAVDIHFEERSVGRDLERPHQNRSLMTKWVGEVPHPEENPAYAFNIPIFNIKKYRELPYIPQLIGASRPKIKEVFQTELHRKDQIKSTIVVRCLYSFTTKVNGETEKSYTDRYHRGGMRVILSEGDIDEHITRSTGKIDNQVEDTLQSGSGYVLERILEISIETYKLRRGTGGSHKPTPKKLANTKATINPDNKGLIDPETNRLSEKCLQGALGCYFAHQDGETDHLERIFRATKYKPYLDVVKLDGIPMPTPICSRIFNKIEEMNPDISINVWEWKEETATPKPVIASKNFKRQHKIHLLALTDITKSEDDKYGQKNHFLWIKNPSRLIYGDTAHKEKKHLCDGCFQSFPSEKSLDHHIEWCPGIHEEAPQRVTMPVKGVNDFEEFKNYGRMINAPCVIIADFEADNKKCDEKYGGQMRKLAEQKANSFCYLVHWIDTGDIWGPFLYRGENVTQEFVRKIDQELVHINEVLAIKHERIETEEDKKRFAEAVSCWICKGKFDIDTDEIERLETKIVRLKEKLKTFKKVTAEYNGIQTTIEKATKAIASEKAKANKVWDHCHITGKFRGASHRDCNLKLQIQDWKTPIPVVFHNFRGYDSHLVCESVGRSANALHIQVIAETFERYKSMKVGQLKYIDSMQFMNSSLAKLTKNLGDNHPITSQYFKKLGYTEEQLTLVYRKGVYFYEYIDSQVRFLETELPPIHEFSTQLHGKITQEDYQHAQKVWKEFRCQNLGEYHDLYLKTDVLSLADIWAEFRKMSMEYYELDPSHYVSAPSLSWDAMLKMTGVRIELFTDMAMHDFAEKAKRGGISMACQRYFKANNPKMGEAYDPSQSTTYISYVDATNLYGHSMSQYLPIGNYQWEASREYLLKNPAMQKAYLEMVLKAKPNARRGYFLNINSHFPLKTHEYLKDLPPAVENVAVEKDWLCPYNAELVEQLDGGRFSATEKLVPHLGPRKNYVIHYQELQYYVKLGMVVDEVSEILSFDQTNWLEPYISFNTEKRNEAKKAGNTFLSDFFKLLNVSVYGKTMENVRKYQDVKIMRMLNDRNEKAFLNKVRKPSFKYARQLGPTLIGAHMGKASVTLNKPIIVGASVLGLSKLHMYEFWYGYVKEKYGDKSQLGYMDTDSFIYHVETEDIYKDMAERPDLFNLNGDQTVGKFKDETPDNVIIESFHIRAKSYHYVLADKTTNSRHKGVSKKGMGEMATDTYMPKLAGSLFDDPVDRSSMSEQEARDLTMRTDADPMTLVYRDCLFGKEVFYAKNVGIRSKDHVLSLVESEKKALGPINDKRWILSDGITDLPYGHWSNMVYKNMVKAGIPHEQAEKRAMRAKLPEKYQNECTSHISSLQA</sequence>
<evidence type="ECO:0008006" key="5">
    <source>
        <dbReference type="Google" id="ProtNLM"/>
    </source>
</evidence>
<keyword evidence="4" id="KW-1185">Reference proteome</keyword>
<gene>
    <name evidence="3" type="ORF">RhiirA4_452015</name>
</gene>
<evidence type="ECO:0000313" key="4">
    <source>
        <dbReference type="Proteomes" id="UP000234323"/>
    </source>
</evidence>
<dbReference type="SUPFAM" id="SSF54060">
    <property type="entry name" value="His-Me finger endonucleases"/>
    <property type="match status" value="1"/>
</dbReference>
<dbReference type="Proteomes" id="UP000234323">
    <property type="component" value="Unassembled WGS sequence"/>
</dbReference>
<feature type="region of interest" description="Disordered" evidence="2">
    <location>
        <begin position="360"/>
        <end position="389"/>
    </location>
</feature>
<feature type="compositionally biased region" description="Acidic residues" evidence="2">
    <location>
        <begin position="156"/>
        <end position="165"/>
    </location>
</feature>